<proteinExistence type="predicted"/>
<dbReference type="Proteomes" id="UP000217838">
    <property type="component" value="Unassembled WGS sequence"/>
</dbReference>
<protein>
    <submittedName>
        <fullName evidence="1">Uncharacterized protein</fullName>
    </submittedName>
</protein>
<name>A0A2A4YJC0_UNCAE</name>
<evidence type="ECO:0000313" key="1">
    <source>
        <dbReference type="EMBL" id="PCI94791.1"/>
    </source>
</evidence>
<comment type="caution">
    <text evidence="1">The sequence shown here is derived from an EMBL/GenBank/DDBJ whole genome shotgun (WGS) entry which is preliminary data.</text>
</comment>
<evidence type="ECO:0000313" key="2">
    <source>
        <dbReference type="Proteomes" id="UP000217838"/>
    </source>
</evidence>
<accession>A0A2A4YJC0</accession>
<dbReference type="EMBL" id="NVUU01000033">
    <property type="protein sequence ID" value="PCI94791.1"/>
    <property type="molecule type" value="Genomic_DNA"/>
</dbReference>
<dbReference type="AlphaFoldDB" id="A0A2A4YJC0"/>
<reference evidence="2" key="1">
    <citation type="submission" date="2017-08" db="EMBL/GenBank/DDBJ databases">
        <title>A dynamic microbial community with high functional redundancy inhabits the cold, oxic subseafloor aquifer.</title>
        <authorList>
            <person name="Tully B.J."/>
            <person name="Wheat C.G."/>
            <person name="Glazer B.T."/>
            <person name="Huber J.A."/>
        </authorList>
    </citation>
    <scope>NUCLEOTIDE SEQUENCE [LARGE SCALE GENOMIC DNA]</scope>
</reference>
<organism evidence="1 2">
    <name type="scientific">Aerophobetes bacterium</name>
    <dbReference type="NCBI Taxonomy" id="2030807"/>
    <lineage>
        <taxon>Bacteria</taxon>
        <taxon>Candidatus Aerophobota</taxon>
    </lineage>
</organism>
<gene>
    <name evidence="1" type="ORF">COB11_03430</name>
</gene>
<sequence length="83" mass="9789">MCKECWDADHRESLIENSDCEGKLTPFMSMSVLRKNLFDKWRKTNQTAHVVHKEAIINPPLNEYKWTELLSNHSNVQLSVRFV</sequence>